<evidence type="ECO:0000313" key="3">
    <source>
        <dbReference type="Proteomes" id="UP001140172"/>
    </source>
</evidence>
<gene>
    <name evidence="2" type="ORF">GGI15_002409</name>
</gene>
<proteinExistence type="predicted"/>
<reference evidence="2" key="1">
    <citation type="submission" date="2022-07" db="EMBL/GenBank/DDBJ databases">
        <title>Phylogenomic reconstructions and comparative analyses of Kickxellomycotina fungi.</title>
        <authorList>
            <person name="Reynolds N.K."/>
            <person name="Stajich J.E."/>
            <person name="Barry K."/>
            <person name="Grigoriev I.V."/>
            <person name="Crous P."/>
            <person name="Smith M.E."/>
        </authorList>
    </citation>
    <scope>NUCLEOTIDE SEQUENCE</scope>
    <source>
        <strain evidence="2">BCRC 34489</strain>
    </source>
</reference>
<feature type="compositionally biased region" description="Pro residues" evidence="1">
    <location>
        <begin position="70"/>
        <end position="79"/>
    </location>
</feature>
<dbReference type="EMBL" id="JANBUM010000127">
    <property type="protein sequence ID" value="KAJ2783953.1"/>
    <property type="molecule type" value="Genomic_DNA"/>
</dbReference>
<dbReference type="PANTHER" id="PTHR31094:SF2">
    <property type="entry name" value="RIKEN CDNA 2310061I04 GENE"/>
    <property type="match status" value="1"/>
</dbReference>
<dbReference type="AlphaFoldDB" id="A0A9W8HCZ7"/>
<name>A0A9W8HCZ7_9FUNG</name>
<accession>A0A9W8HCZ7</accession>
<dbReference type="InterPro" id="IPR018790">
    <property type="entry name" value="DUF2358"/>
</dbReference>
<evidence type="ECO:0000313" key="2">
    <source>
        <dbReference type="EMBL" id="KAJ2783953.1"/>
    </source>
</evidence>
<feature type="region of interest" description="Disordered" evidence="1">
    <location>
        <begin position="58"/>
        <end position="84"/>
    </location>
</feature>
<dbReference type="PANTHER" id="PTHR31094">
    <property type="entry name" value="RIKEN CDNA 2310061I04 GENE"/>
    <property type="match status" value="1"/>
</dbReference>
<protein>
    <submittedName>
        <fullName evidence="2">Uncharacterized protein</fullName>
    </submittedName>
</protein>
<keyword evidence="3" id="KW-1185">Reference proteome</keyword>
<dbReference type="OrthoDB" id="1099063at2759"/>
<dbReference type="Proteomes" id="UP001140172">
    <property type="component" value="Unassembled WGS sequence"/>
</dbReference>
<evidence type="ECO:0000256" key="1">
    <source>
        <dbReference type="SAM" id="MobiDB-lite"/>
    </source>
</evidence>
<sequence length="272" mass="29230">MLANLRTRAAALRLIHGMRCVRPHRAVASCRFSTRPPSADKPPVDWDRTLNDALEQAKRELAHSSSSQKPPTPGPPDPPQKPEDYLVTLGRVTEALPGQLEGFLTHGLDAWVYAEHVRFSEPRHSGMQVTGRAQYLGAARVLRIALNAYFAHGEVSVVGVRQQVAGAADAGRKEDDGGGGGGGGRRDGAYDVFVRWVFEGVPRHAELLGNATVSRFEGEFRYALDRTSGLVAEHEVTAIHPAPPTAVLASSGLARWAGWLAPRGMPPVAGST</sequence>
<comment type="caution">
    <text evidence="2">The sequence shown here is derived from an EMBL/GenBank/DDBJ whole genome shotgun (WGS) entry which is preliminary data.</text>
</comment>
<organism evidence="2 3">
    <name type="scientific">Coemansia interrupta</name>
    <dbReference type="NCBI Taxonomy" id="1126814"/>
    <lineage>
        <taxon>Eukaryota</taxon>
        <taxon>Fungi</taxon>
        <taxon>Fungi incertae sedis</taxon>
        <taxon>Zoopagomycota</taxon>
        <taxon>Kickxellomycotina</taxon>
        <taxon>Kickxellomycetes</taxon>
        <taxon>Kickxellales</taxon>
        <taxon>Kickxellaceae</taxon>
        <taxon>Coemansia</taxon>
    </lineage>
</organism>